<proteinExistence type="predicted"/>
<dbReference type="Proteomes" id="UP000729402">
    <property type="component" value="Unassembled WGS sequence"/>
</dbReference>
<name>A0A8J5RIF0_ZIZPA</name>
<accession>A0A8J5RIF0</accession>
<dbReference type="AlphaFoldDB" id="A0A8J5RIF0"/>
<sequence length="100" mass="10977">METMMSESLGIVTGSSTLQNTEQPNIQSFLLLLLELGHDLWATTDEILQLAREVGDRRRWHNNGDGTVSADIDIANAVEPLPITDGLQRSPLPIPNAVEK</sequence>
<keyword evidence="2" id="KW-1185">Reference proteome</keyword>
<evidence type="ECO:0000313" key="1">
    <source>
        <dbReference type="EMBL" id="KAG8047377.1"/>
    </source>
</evidence>
<comment type="caution">
    <text evidence="1">The sequence shown here is derived from an EMBL/GenBank/DDBJ whole genome shotgun (WGS) entry which is preliminary data.</text>
</comment>
<protein>
    <submittedName>
        <fullName evidence="1">Uncharacterized protein</fullName>
    </submittedName>
</protein>
<evidence type="ECO:0000313" key="2">
    <source>
        <dbReference type="Proteomes" id="UP000729402"/>
    </source>
</evidence>
<reference evidence="1" key="2">
    <citation type="submission" date="2021-02" db="EMBL/GenBank/DDBJ databases">
        <authorList>
            <person name="Kimball J.A."/>
            <person name="Haas M.W."/>
            <person name="Macchietto M."/>
            <person name="Kono T."/>
            <person name="Duquette J."/>
            <person name="Shao M."/>
        </authorList>
    </citation>
    <scope>NUCLEOTIDE SEQUENCE</scope>
    <source>
        <tissue evidence="1">Fresh leaf tissue</tissue>
    </source>
</reference>
<dbReference type="EMBL" id="JAAALK010000290">
    <property type="protein sequence ID" value="KAG8047377.1"/>
    <property type="molecule type" value="Genomic_DNA"/>
</dbReference>
<organism evidence="1 2">
    <name type="scientific">Zizania palustris</name>
    <name type="common">Northern wild rice</name>
    <dbReference type="NCBI Taxonomy" id="103762"/>
    <lineage>
        <taxon>Eukaryota</taxon>
        <taxon>Viridiplantae</taxon>
        <taxon>Streptophyta</taxon>
        <taxon>Embryophyta</taxon>
        <taxon>Tracheophyta</taxon>
        <taxon>Spermatophyta</taxon>
        <taxon>Magnoliopsida</taxon>
        <taxon>Liliopsida</taxon>
        <taxon>Poales</taxon>
        <taxon>Poaceae</taxon>
        <taxon>BOP clade</taxon>
        <taxon>Oryzoideae</taxon>
        <taxon>Oryzeae</taxon>
        <taxon>Zizaniinae</taxon>
        <taxon>Zizania</taxon>
    </lineage>
</organism>
<reference evidence="1" key="1">
    <citation type="journal article" date="2021" name="bioRxiv">
        <title>Whole Genome Assembly and Annotation of Northern Wild Rice, Zizania palustris L., Supports a Whole Genome Duplication in the Zizania Genus.</title>
        <authorList>
            <person name="Haas M."/>
            <person name="Kono T."/>
            <person name="Macchietto M."/>
            <person name="Millas R."/>
            <person name="McGilp L."/>
            <person name="Shao M."/>
            <person name="Duquette J."/>
            <person name="Hirsch C.N."/>
            <person name="Kimball J."/>
        </authorList>
    </citation>
    <scope>NUCLEOTIDE SEQUENCE</scope>
    <source>
        <tissue evidence="1">Fresh leaf tissue</tissue>
    </source>
</reference>
<gene>
    <name evidence="1" type="ORF">GUJ93_ZPchr0008g13622</name>
</gene>